<dbReference type="EMBL" id="LUEZ02000188">
    <property type="protein sequence ID" value="RDB15173.1"/>
    <property type="molecule type" value="Genomic_DNA"/>
</dbReference>
<comment type="caution">
    <text evidence="1">The sequence shown here is derived from an EMBL/GenBank/DDBJ whole genome shotgun (WGS) entry which is preliminary data.</text>
</comment>
<proteinExistence type="predicted"/>
<name>A0A369J645_HYPMA</name>
<reference evidence="1" key="1">
    <citation type="submission" date="2018-04" db="EMBL/GenBank/DDBJ databases">
        <title>Whole genome sequencing of Hypsizygus marmoreus.</title>
        <authorList>
            <person name="Choi I.-G."/>
            <person name="Min B."/>
            <person name="Kim J.-G."/>
            <person name="Kim S."/>
            <person name="Oh Y.-L."/>
            <person name="Kong W.-S."/>
            <person name="Park H."/>
            <person name="Jeong J."/>
            <person name="Song E.-S."/>
        </authorList>
    </citation>
    <scope>NUCLEOTIDE SEQUENCE [LARGE SCALE GENOMIC DNA]</scope>
    <source>
        <strain evidence="1">51987-8</strain>
    </source>
</reference>
<sequence>MLDFLQTSPRFLVSFLTSQTPSASSLLFYGSQGGDEREEKLLWLPSVQEPLRKLEALGPPRGRMDCRNDQQKGH</sequence>
<organism evidence="1 2">
    <name type="scientific">Hypsizygus marmoreus</name>
    <name type="common">White beech mushroom</name>
    <name type="synonym">Agaricus marmoreus</name>
    <dbReference type="NCBI Taxonomy" id="39966"/>
    <lineage>
        <taxon>Eukaryota</taxon>
        <taxon>Fungi</taxon>
        <taxon>Dikarya</taxon>
        <taxon>Basidiomycota</taxon>
        <taxon>Agaricomycotina</taxon>
        <taxon>Agaricomycetes</taxon>
        <taxon>Agaricomycetidae</taxon>
        <taxon>Agaricales</taxon>
        <taxon>Tricholomatineae</taxon>
        <taxon>Lyophyllaceae</taxon>
        <taxon>Hypsizygus</taxon>
    </lineage>
</organism>
<dbReference type="AlphaFoldDB" id="A0A369J645"/>
<accession>A0A369J645</accession>
<gene>
    <name evidence="1" type="ORF">Hypma_004851</name>
</gene>
<evidence type="ECO:0000313" key="2">
    <source>
        <dbReference type="Proteomes" id="UP000076154"/>
    </source>
</evidence>
<keyword evidence="2" id="KW-1185">Reference proteome</keyword>
<dbReference type="Proteomes" id="UP000076154">
    <property type="component" value="Unassembled WGS sequence"/>
</dbReference>
<protein>
    <submittedName>
        <fullName evidence="1">Uncharacterized protein</fullName>
    </submittedName>
</protein>
<evidence type="ECO:0000313" key="1">
    <source>
        <dbReference type="EMBL" id="RDB15173.1"/>
    </source>
</evidence>
<dbReference type="InParanoid" id="A0A369J645"/>